<dbReference type="Pfam" id="PF09674">
    <property type="entry name" value="DUF2400"/>
    <property type="match status" value="1"/>
</dbReference>
<dbReference type="Proteomes" id="UP000292583">
    <property type="component" value="Unassembled WGS sequence"/>
</dbReference>
<dbReference type="AlphaFoldDB" id="A0A4Q9JUI7"/>
<organism evidence="1 2">
    <name type="scientific">Campylobacter novaezeelandiae</name>
    <dbReference type="NCBI Taxonomy" id="2267891"/>
    <lineage>
        <taxon>Bacteria</taxon>
        <taxon>Pseudomonadati</taxon>
        <taxon>Campylobacterota</taxon>
        <taxon>Epsilonproteobacteria</taxon>
        <taxon>Campylobacterales</taxon>
        <taxon>Campylobacteraceae</taxon>
        <taxon>Campylobacter</taxon>
    </lineage>
</organism>
<evidence type="ECO:0000313" key="2">
    <source>
        <dbReference type="Proteomes" id="UP000292583"/>
    </source>
</evidence>
<gene>
    <name evidence="1" type="ORF">DU473_04650</name>
</gene>
<sequence>MQNLNNLKIKLDNLAKEKNNLESLFNAPDPLQIAKIHNDEFISLICALFAYGNAKNILNFLKKLDFNLINSSEEQINKKCKKLKYRFQNEQDITQIFITFRRLKQEISLKELFTSAYQKEGNILDAILIFMQKIKTLNNYESYGYNFFFSKIFENIPKSPLKRYNMFLRWMVRKDNLDMGLFDKIHTKDLLMPLDIHTFKTSIALGLVKRKVYDFKSVLELTNKLKEFDFYDPVKYDFALYRLGQSKEILKHGT</sequence>
<name>A0A4Q9JUI7_9BACT</name>
<reference evidence="1 2" key="1">
    <citation type="submission" date="2018-07" db="EMBL/GenBank/DDBJ databases">
        <title>Campylobacter zealandensis sp. nov., isolated from birds and water in New Zealand.</title>
        <authorList>
            <person name="Wilkinson D.A."/>
            <person name="Biggs P.J."/>
            <person name="French N.P."/>
            <person name="Midwinter A.C."/>
        </authorList>
    </citation>
    <scope>NUCLEOTIDE SEQUENCE [LARGE SCALE GENOMIC DNA]</scope>
    <source>
        <strain evidence="1 2">B423b</strain>
    </source>
</reference>
<proteinExistence type="predicted"/>
<keyword evidence="2" id="KW-1185">Reference proteome</keyword>
<accession>A0A4Q9JUI7</accession>
<dbReference type="NCBIfam" id="TIGR02757">
    <property type="entry name" value="TIGR02757 family protein"/>
    <property type="match status" value="1"/>
</dbReference>
<evidence type="ECO:0000313" key="1">
    <source>
        <dbReference type="EMBL" id="TBR81096.1"/>
    </source>
</evidence>
<comment type="caution">
    <text evidence="1">The sequence shown here is derived from an EMBL/GenBank/DDBJ whole genome shotgun (WGS) entry which is preliminary data.</text>
</comment>
<dbReference type="EMBL" id="QPGR01000007">
    <property type="protein sequence ID" value="TBR81096.1"/>
    <property type="molecule type" value="Genomic_DNA"/>
</dbReference>
<dbReference type="InterPro" id="IPR014127">
    <property type="entry name" value="CHP02757"/>
</dbReference>
<dbReference type="RefSeq" id="WP_131162894.1">
    <property type="nucleotide sequence ID" value="NZ_QPGQ01000001.1"/>
</dbReference>
<dbReference type="OrthoDB" id="9773332at2"/>
<protein>
    <submittedName>
        <fullName evidence="1">TIGR02757 family protein</fullName>
    </submittedName>
</protein>